<dbReference type="Gene3D" id="1.25.40.10">
    <property type="entry name" value="Tetratricopeptide repeat domain"/>
    <property type="match status" value="1"/>
</dbReference>
<evidence type="ECO:0000313" key="3">
    <source>
        <dbReference type="EMBL" id="RSM34741.1"/>
    </source>
</evidence>
<dbReference type="Pfam" id="PF13191">
    <property type="entry name" value="AAA_16"/>
    <property type="match status" value="1"/>
</dbReference>
<protein>
    <recommendedName>
        <fullName evidence="2">Orc1-like AAA ATPase domain-containing protein</fullName>
    </recommendedName>
</protein>
<dbReference type="OrthoDB" id="3647056at2"/>
<organism evidence="3 4">
    <name type="scientific">Amycolatopsis balhimycina DSM 5908</name>
    <dbReference type="NCBI Taxonomy" id="1081091"/>
    <lineage>
        <taxon>Bacteria</taxon>
        <taxon>Bacillati</taxon>
        <taxon>Actinomycetota</taxon>
        <taxon>Actinomycetes</taxon>
        <taxon>Pseudonocardiales</taxon>
        <taxon>Pseudonocardiaceae</taxon>
        <taxon>Amycolatopsis</taxon>
    </lineage>
</organism>
<reference evidence="3 4" key="1">
    <citation type="submission" date="2018-05" db="EMBL/GenBank/DDBJ databases">
        <title>Evolution of GPA BGCs.</title>
        <authorList>
            <person name="Waglechner N."/>
            <person name="Wright G.D."/>
        </authorList>
    </citation>
    <scope>NUCLEOTIDE SEQUENCE [LARGE SCALE GENOMIC DNA]</scope>
    <source>
        <strain evidence="3 4">DSM 5908</strain>
    </source>
</reference>
<evidence type="ECO:0000313" key="4">
    <source>
        <dbReference type="Proteomes" id="UP000286716"/>
    </source>
</evidence>
<accession>A0A428VV85</accession>
<feature type="region of interest" description="Disordered" evidence="1">
    <location>
        <begin position="1"/>
        <end position="28"/>
    </location>
</feature>
<proteinExistence type="predicted"/>
<dbReference type="AlphaFoldDB" id="A0A428VV85"/>
<dbReference type="SUPFAM" id="SSF52540">
    <property type="entry name" value="P-loop containing nucleoside triphosphate hydrolases"/>
    <property type="match status" value="1"/>
</dbReference>
<feature type="domain" description="Orc1-like AAA ATPase" evidence="2">
    <location>
        <begin position="96"/>
        <end position="247"/>
    </location>
</feature>
<dbReference type="InterPro" id="IPR027417">
    <property type="entry name" value="P-loop_NTPase"/>
</dbReference>
<gene>
    <name evidence="3" type="ORF">DMA12_47080</name>
</gene>
<feature type="compositionally biased region" description="Low complexity" evidence="1">
    <location>
        <begin position="11"/>
        <end position="21"/>
    </location>
</feature>
<feature type="compositionally biased region" description="Basic and acidic residues" evidence="1">
    <location>
        <begin position="1"/>
        <end position="10"/>
    </location>
</feature>
<dbReference type="InterPro" id="IPR041664">
    <property type="entry name" value="AAA_16"/>
</dbReference>
<comment type="caution">
    <text evidence="3">The sequence shown here is derived from an EMBL/GenBank/DDBJ whole genome shotgun (WGS) entry which is preliminary data.</text>
</comment>
<name>A0A428VV85_AMYBA</name>
<evidence type="ECO:0000259" key="2">
    <source>
        <dbReference type="Pfam" id="PF13191"/>
    </source>
</evidence>
<dbReference type="InterPro" id="IPR011990">
    <property type="entry name" value="TPR-like_helical_dom_sf"/>
</dbReference>
<dbReference type="EMBL" id="QHHU01000128">
    <property type="protein sequence ID" value="RSM34741.1"/>
    <property type="molecule type" value="Genomic_DNA"/>
</dbReference>
<dbReference type="Proteomes" id="UP000286716">
    <property type="component" value="Unassembled WGS sequence"/>
</dbReference>
<dbReference type="SUPFAM" id="SSF48452">
    <property type="entry name" value="TPR-like"/>
    <property type="match status" value="1"/>
</dbReference>
<keyword evidence="4" id="KW-1185">Reference proteome</keyword>
<sequence>MPVARSHETPAGRAPGPAAEAAGRHGRAVGRVRQAGTVRPGGVQPVRHPEAGRRLRVRLAPALRRRPVRRRRPHARRDHLRRWLMQPMPVTDYVPRREEAELLAEVARVRSTRHSGVLLIYGVGGVGKTKMVRALARRGGPDRHTHWITPIDIDDSEFWLLENLQRVVAEELDPEAVFFSPFLTYLSQLPQYSARRIGRDTIASHHRRMRELFVQCYTDFVEKTGATVVITLDTVETIRSTYLLITLTQWMRRLPATLFVLSGRPATGWGGRDPIREHLDDPRNPLPVTEMELHGFGHEDAVGFLDASVLGDSLTAEQKEHLADLTAGHPLWLALAVDYLQRRDPPPEMAEEGPCDGPLRENFRRRLVTPYRSANFWSEAIKRLAVVRHSIDQRVWGRLMDDQDLPDGVGDWDQAWTELCRRPWIRRRANARYVTLHDALAEELCLRLIPLHDLDETWRHQMWRRASDAYESLVGAEYEAVVGELSTVFDTGEDPDNAVFRRVAELDIRKREFDQLRTAALYYRLLSDFEGGTELFLETFSTAAAQHDLHFQELACHELERFLPPASETALLEDAVGVVIERFRSWLVTTPLRYLDIGIRIAQFLTNNAQPRAALSLLDRLPEDQADADLRYRLANERGNAWMGIPGEVELAKHHFDLALEYTDGLPSPDREHRRAQAYKELGYYTRNLGRWQQADTYYHSAYEVIAAVVGPGRPSADREELASIQANWAYLRALHGQYDDARNLIEAAIAVRRRLGSDHQLAVSYSVSGEIYRYERKFTLAWKSYAQAETCFSTLRNWPWIGMILQEQAICLFQAHQSGYELLPDPVTQAKQIILRSLEICRDYAIRWYPSALNRAGRIFGDEDPDTGLDYLDKSVTEATRVADGWFVSAGLIEYMELVYEVWTRTRDPRYRALIRSRVADIERAIEEYDYTDLEARWELLQGHLILHDNLDGTASETLDDALTHYSVGFRILADRRVGSHGAAAIASEFERFHQLFSLLSTETQVRWYARLREDWSTKSRSTSLLARLEQLY</sequence>
<evidence type="ECO:0000256" key="1">
    <source>
        <dbReference type="SAM" id="MobiDB-lite"/>
    </source>
</evidence>
<dbReference type="Gene3D" id="3.40.50.300">
    <property type="entry name" value="P-loop containing nucleotide triphosphate hydrolases"/>
    <property type="match status" value="1"/>
</dbReference>